<reference evidence="4 5" key="1">
    <citation type="journal article" date="2020" name="Nature">
        <title>Six reference-quality genomes reveal evolution of bat adaptations.</title>
        <authorList>
            <person name="Jebb D."/>
            <person name="Huang Z."/>
            <person name="Pippel M."/>
            <person name="Hughes G.M."/>
            <person name="Lavrichenko K."/>
            <person name="Devanna P."/>
            <person name="Winkler S."/>
            <person name="Jermiin L.S."/>
            <person name="Skirmuntt E.C."/>
            <person name="Katzourakis A."/>
            <person name="Burkitt-Gray L."/>
            <person name="Ray D.A."/>
            <person name="Sullivan K.A.M."/>
            <person name="Roscito J.G."/>
            <person name="Kirilenko B.M."/>
            <person name="Davalos L.M."/>
            <person name="Corthals A.P."/>
            <person name="Power M.L."/>
            <person name="Jones G."/>
            <person name="Ransome R.D."/>
            <person name="Dechmann D.K.N."/>
            <person name="Locatelli A.G."/>
            <person name="Puechmaille S.J."/>
            <person name="Fedrigo O."/>
            <person name="Jarvis E.D."/>
            <person name="Hiller M."/>
            <person name="Vernes S.C."/>
            <person name="Myers E.W."/>
            <person name="Teeling E.C."/>
        </authorList>
    </citation>
    <scope>NUCLEOTIDE SEQUENCE [LARGE SCALE GENOMIC DNA]</scope>
    <source>
        <strain evidence="4">MMyoMyo1</strain>
        <tissue evidence="4">Flight muscle</tissue>
    </source>
</reference>
<accession>A0A7J7XHF9</accession>
<evidence type="ECO:0000256" key="2">
    <source>
        <dbReference type="SAM" id="Phobius"/>
    </source>
</evidence>
<dbReference type="AlphaFoldDB" id="A0A7J7XHF9"/>
<feature type="region of interest" description="Disordered" evidence="1">
    <location>
        <begin position="134"/>
        <end position="169"/>
    </location>
</feature>
<proteinExistence type="predicted"/>
<dbReference type="EMBL" id="JABWUV010000006">
    <property type="protein sequence ID" value="KAF6349157.1"/>
    <property type="molecule type" value="Genomic_DNA"/>
</dbReference>
<feature type="transmembrane region" description="Helical" evidence="2">
    <location>
        <begin position="50"/>
        <end position="69"/>
    </location>
</feature>
<keyword evidence="2" id="KW-1133">Transmembrane helix</keyword>
<feature type="signal peptide" evidence="3">
    <location>
        <begin position="1"/>
        <end position="20"/>
    </location>
</feature>
<evidence type="ECO:0000313" key="5">
    <source>
        <dbReference type="Proteomes" id="UP000527355"/>
    </source>
</evidence>
<feature type="chain" id="PRO_5029583556" evidence="3">
    <location>
        <begin position="21"/>
        <end position="169"/>
    </location>
</feature>
<organism evidence="4 5">
    <name type="scientific">Myotis myotis</name>
    <name type="common">Greater mouse-eared bat</name>
    <name type="synonym">Vespertilio myotis</name>
    <dbReference type="NCBI Taxonomy" id="51298"/>
    <lineage>
        <taxon>Eukaryota</taxon>
        <taxon>Metazoa</taxon>
        <taxon>Chordata</taxon>
        <taxon>Craniata</taxon>
        <taxon>Vertebrata</taxon>
        <taxon>Euteleostomi</taxon>
        <taxon>Mammalia</taxon>
        <taxon>Eutheria</taxon>
        <taxon>Laurasiatheria</taxon>
        <taxon>Chiroptera</taxon>
        <taxon>Yangochiroptera</taxon>
        <taxon>Vespertilionidae</taxon>
        <taxon>Myotis</taxon>
    </lineage>
</organism>
<evidence type="ECO:0000313" key="4">
    <source>
        <dbReference type="EMBL" id="KAF6349157.1"/>
    </source>
</evidence>
<keyword evidence="3" id="KW-0732">Signal</keyword>
<sequence length="169" mass="18359">MYVWLLYYLILFIDTHLGHHVVPEAVPSLLLDTVAAGKKHLHSICSKGPGVYGILFLICLLPFLALCVLTRANSPGKVVSLAGNASLELGINGTREGNESVKPPSVTEIPCTTYEELRLRLLAINLGLSRPTSQGVYPPEKVPKPIPLKTCRQSQGRPPVRLKGQLSNS</sequence>
<dbReference type="Proteomes" id="UP000527355">
    <property type="component" value="Unassembled WGS sequence"/>
</dbReference>
<name>A0A7J7XHF9_MYOMY</name>
<keyword evidence="5" id="KW-1185">Reference proteome</keyword>
<comment type="caution">
    <text evidence="4">The sequence shown here is derived from an EMBL/GenBank/DDBJ whole genome shotgun (WGS) entry which is preliminary data.</text>
</comment>
<protein>
    <submittedName>
        <fullName evidence="4">Uncharacterized protein</fullName>
    </submittedName>
</protein>
<keyword evidence="2" id="KW-0472">Membrane</keyword>
<evidence type="ECO:0000256" key="3">
    <source>
        <dbReference type="SAM" id="SignalP"/>
    </source>
</evidence>
<keyword evidence="2" id="KW-0812">Transmembrane</keyword>
<gene>
    <name evidence="4" type="ORF">mMyoMyo1_011713</name>
</gene>
<evidence type="ECO:0000256" key="1">
    <source>
        <dbReference type="SAM" id="MobiDB-lite"/>
    </source>
</evidence>